<evidence type="ECO:0000256" key="3">
    <source>
        <dbReference type="ARBA" id="ARBA00012078"/>
    </source>
</evidence>
<dbReference type="InterPro" id="IPR014721">
    <property type="entry name" value="Ribsml_uS5_D2-typ_fold_subgr"/>
</dbReference>
<evidence type="ECO:0000259" key="17">
    <source>
        <dbReference type="Pfam" id="PF08544"/>
    </source>
</evidence>
<evidence type="ECO:0000256" key="2">
    <source>
        <dbReference type="ARBA" id="ARBA00007370"/>
    </source>
</evidence>
<dbReference type="EMBL" id="JAKWBI020000160">
    <property type="protein sequence ID" value="KAJ2901232.1"/>
    <property type="molecule type" value="Genomic_DNA"/>
</dbReference>
<evidence type="ECO:0000256" key="14">
    <source>
        <dbReference type="ARBA" id="ARBA00049913"/>
    </source>
</evidence>
<dbReference type="Pfam" id="PF00288">
    <property type="entry name" value="GHMP_kinases_N"/>
    <property type="match status" value="1"/>
</dbReference>
<evidence type="ECO:0000256" key="4">
    <source>
        <dbReference type="ARBA" id="ARBA00017858"/>
    </source>
</evidence>
<name>A0AAD5RQ42_9PEZI</name>
<gene>
    <name evidence="18" type="ORF">MKZ38_002096</name>
</gene>
<dbReference type="GO" id="GO:0016126">
    <property type="term" value="P:sterol biosynthetic process"/>
    <property type="evidence" value="ECO:0007669"/>
    <property type="project" value="UniProtKB-KW"/>
</dbReference>
<evidence type="ECO:0000256" key="15">
    <source>
        <dbReference type="ARBA" id="ARBA00054121"/>
    </source>
</evidence>
<keyword evidence="13" id="KW-0443">Lipid metabolism</keyword>
<organism evidence="18 19">
    <name type="scientific">Zalerion maritima</name>
    <dbReference type="NCBI Taxonomy" id="339359"/>
    <lineage>
        <taxon>Eukaryota</taxon>
        <taxon>Fungi</taxon>
        <taxon>Dikarya</taxon>
        <taxon>Ascomycota</taxon>
        <taxon>Pezizomycotina</taxon>
        <taxon>Sordariomycetes</taxon>
        <taxon>Lulworthiomycetidae</taxon>
        <taxon>Lulworthiales</taxon>
        <taxon>Lulworthiaceae</taxon>
        <taxon>Zalerion</taxon>
    </lineage>
</organism>
<dbReference type="InterPro" id="IPR020568">
    <property type="entry name" value="Ribosomal_Su5_D2-typ_SF"/>
</dbReference>
<evidence type="ECO:0000256" key="12">
    <source>
        <dbReference type="ARBA" id="ARBA00023166"/>
    </source>
</evidence>
<proteinExistence type="inferred from homology"/>
<evidence type="ECO:0000256" key="7">
    <source>
        <dbReference type="ARBA" id="ARBA00022697"/>
    </source>
</evidence>
<keyword evidence="5" id="KW-0028">Amino-acid biosynthesis</keyword>
<evidence type="ECO:0000256" key="9">
    <source>
        <dbReference type="ARBA" id="ARBA00022777"/>
    </source>
</evidence>
<keyword evidence="11" id="KW-0756">Sterol biosynthesis</keyword>
<keyword evidence="11" id="KW-0444">Lipid biosynthesis</keyword>
<evidence type="ECO:0000313" key="18">
    <source>
        <dbReference type="EMBL" id="KAJ2901232.1"/>
    </source>
</evidence>
<dbReference type="InterPro" id="IPR006203">
    <property type="entry name" value="GHMP_knse_ATP-bd_CS"/>
</dbReference>
<protein>
    <recommendedName>
        <fullName evidence="4">Homoserine kinase</fullName>
        <ecNumber evidence="3">2.7.1.39</ecNumber>
    </recommendedName>
</protein>
<dbReference type="Pfam" id="PF08544">
    <property type="entry name" value="GHMP_kinases_C"/>
    <property type="match status" value="1"/>
</dbReference>
<dbReference type="GO" id="GO:0009088">
    <property type="term" value="P:threonine biosynthetic process"/>
    <property type="evidence" value="ECO:0007669"/>
    <property type="project" value="UniProtKB-KW"/>
</dbReference>
<evidence type="ECO:0000313" key="19">
    <source>
        <dbReference type="Proteomes" id="UP001201980"/>
    </source>
</evidence>
<evidence type="ECO:0000256" key="10">
    <source>
        <dbReference type="ARBA" id="ARBA00022840"/>
    </source>
</evidence>
<evidence type="ECO:0000256" key="11">
    <source>
        <dbReference type="ARBA" id="ARBA00023011"/>
    </source>
</evidence>
<keyword evidence="11" id="KW-0752">Steroid biosynthesis</keyword>
<feature type="domain" description="GHMP kinase C-terminal" evidence="17">
    <location>
        <begin position="305"/>
        <end position="362"/>
    </location>
</feature>
<dbReference type="InterPro" id="IPR006204">
    <property type="entry name" value="GHMP_kinase_N_dom"/>
</dbReference>
<dbReference type="PRINTS" id="PR00958">
    <property type="entry name" value="HOMSERKINASE"/>
</dbReference>
<reference evidence="18" key="1">
    <citation type="submission" date="2022-07" db="EMBL/GenBank/DDBJ databases">
        <title>Draft genome sequence of Zalerion maritima ATCC 34329, a (micro)plastics degrading marine fungus.</title>
        <authorList>
            <person name="Paco A."/>
            <person name="Goncalves M.F.M."/>
            <person name="Rocha-Santos T.A.P."/>
            <person name="Alves A."/>
        </authorList>
    </citation>
    <scope>NUCLEOTIDE SEQUENCE</scope>
    <source>
        <strain evidence="18">ATCC 34329</strain>
    </source>
</reference>
<dbReference type="InterPro" id="IPR013750">
    <property type="entry name" value="GHMP_kinase_C_dom"/>
</dbReference>
<evidence type="ECO:0000256" key="6">
    <source>
        <dbReference type="ARBA" id="ARBA00022679"/>
    </source>
</evidence>
<evidence type="ECO:0000256" key="5">
    <source>
        <dbReference type="ARBA" id="ARBA00022605"/>
    </source>
</evidence>
<comment type="catalytic activity">
    <reaction evidence="14">
        <text>L-homoserine + ATP = O-phospho-L-homoserine + ADP + H(+)</text>
        <dbReference type="Rhea" id="RHEA:13985"/>
        <dbReference type="ChEBI" id="CHEBI:15378"/>
        <dbReference type="ChEBI" id="CHEBI:30616"/>
        <dbReference type="ChEBI" id="CHEBI:57476"/>
        <dbReference type="ChEBI" id="CHEBI:57590"/>
        <dbReference type="ChEBI" id="CHEBI:456216"/>
        <dbReference type="EC" id="2.7.1.39"/>
    </reaction>
    <physiologicalReaction direction="left-to-right" evidence="14">
        <dbReference type="Rhea" id="RHEA:13986"/>
    </physiologicalReaction>
</comment>
<dbReference type="AlphaFoldDB" id="A0AAD5RQ42"/>
<comment type="pathway">
    <text evidence="1">Amino-acid biosynthesis; L-threonine biosynthesis; L-threonine from L-aspartate: step 4/5.</text>
</comment>
<dbReference type="InterPro" id="IPR036554">
    <property type="entry name" value="GHMP_kinase_C_sf"/>
</dbReference>
<dbReference type="PANTHER" id="PTHR20861:SF1">
    <property type="entry name" value="HOMOSERINE KINASE"/>
    <property type="match status" value="1"/>
</dbReference>
<accession>A0AAD5RQ42</accession>
<keyword evidence="8" id="KW-0547">Nucleotide-binding</keyword>
<dbReference type="Proteomes" id="UP001201980">
    <property type="component" value="Unassembled WGS sequence"/>
</dbReference>
<keyword evidence="9 18" id="KW-0418">Kinase</keyword>
<keyword evidence="13" id="KW-0753">Steroid metabolism</keyword>
<dbReference type="FunFam" id="3.30.230.10:FF:000068">
    <property type="entry name" value="Homoserine kinase"/>
    <property type="match status" value="1"/>
</dbReference>
<sequence>MESFVIKTPCSSANIGPGFDVIGLALSVYLELHVTIDRSKTSSEKKLNCTLSYEGQGEDSGEISLDPTSNLLTRVALYVLRCNGQRCFPVETHVHIKNPIPLGRGLGSSGAAVVAGVMLGKEIGKLDLDIDRLFDFCLMIERHPDNVGAALYGGFVGTYLKPLSPEDVARAEIPLAEVLPSPQGGVDTGEKPPEPPYGIGHHIKFPWAKEIKAIAIIPNFQVATAKAREVLPKSYPRADVVSYTTNFKLFPQALVYPQVRGPIQVLLVALTPACLQTFNMQRIGLLPVALGQSPPDPDLIYLAMQDKLHQQYRQALIPGLSEITESMSPSTQKGLLGVCLSGAGPTILALATDHFDEIAANIISKFTKQGIDCEWKLLEPAEGTTVVRK</sequence>
<comment type="function">
    <text evidence="15">Commits homoserine to the threonine biosynthesis pathway by catalyzing its O-phosphorylation.</text>
</comment>
<comment type="caution">
    <text evidence="18">The sequence shown here is derived from an EMBL/GenBank/DDBJ whole genome shotgun (WGS) entry which is preliminary data.</text>
</comment>
<dbReference type="Gene3D" id="3.30.70.890">
    <property type="entry name" value="GHMP kinase, C-terminal domain"/>
    <property type="match status" value="2"/>
</dbReference>
<keyword evidence="12" id="KW-1207">Sterol metabolism</keyword>
<evidence type="ECO:0000259" key="16">
    <source>
        <dbReference type="Pfam" id="PF00288"/>
    </source>
</evidence>
<keyword evidence="10" id="KW-0067">ATP-binding</keyword>
<evidence type="ECO:0000256" key="1">
    <source>
        <dbReference type="ARBA" id="ARBA00005015"/>
    </source>
</evidence>
<dbReference type="PROSITE" id="PS00627">
    <property type="entry name" value="GHMP_KINASES_ATP"/>
    <property type="match status" value="1"/>
</dbReference>
<dbReference type="SUPFAM" id="SSF54211">
    <property type="entry name" value="Ribosomal protein S5 domain 2-like"/>
    <property type="match status" value="1"/>
</dbReference>
<dbReference type="InterPro" id="IPR000870">
    <property type="entry name" value="Homoserine_kinase"/>
</dbReference>
<keyword evidence="6" id="KW-0808">Transferase</keyword>
<dbReference type="HAMAP" id="MF_00384">
    <property type="entry name" value="Homoser_kinase"/>
    <property type="match status" value="1"/>
</dbReference>
<keyword evidence="19" id="KW-1185">Reference proteome</keyword>
<dbReference type="SUPFAM" id="SSF55060">
    <property type="entry name" value="GHMP Kinase, C-terminal domain"/>
    <property type="match status" value="2"/>
</dbReference>
<dbReference type="Gene3D" id="3.30.230.10">
    <property type="match status" value="1"/>
</dbReference>
<evidence type="ECO:0000256" key="13">
    <source>
        <dbReference type="ARBA" id="ARBA00023221"/>
    </source>
</evidence>
<dbReference type="PANTHER" id="PTHR20861">
    <property type="entry name" value="HOMOSERINE/4-DIPHOSPHOCYTIDYL-2-C-METHYL-D-ERYTHRITOL KINASE"/>
    <property type="match status" value="1"/>
</dbReference>
<dbReference type="NCBIfam" id="TIGR00191">
    <property type="entry name" value="thrB"/>
    <property type="match status" value="1"/>
</dbReference>
<keyword evidence="7" id="KW-0791">Threonine biosynthesis</keyword>
<comment type="similarity">
    <text evidence="2">Belongs to the GHMP kinase family. Homoserine kinase subfamily.</text>
</comment>
<dbReference type="EC" id="2.7.1.39" evidence="3"/>
<evidence type="ECO:0000256" key="8">
    <source>
        <dbReference type="ARBA" id="ARBA00022741"/>
    </source>
</evidence>
<dbReference type="GO" id="GO:0004413">
    <property type="term" value="F:homoserine kinase activity"/>
    <property type="evidence" value="ECO:0007669"/>
    <property type="project" value="UniProtKB-EC"/>
</dbReference>
<dbReference type="GO" id="GO:0005524">
    <property type="term" value="F:ATP binding"/>
    <property type="evidence" value="ECO:0007669"/>
    <property type="project" value="UniProtKB-KW"/>
</dbReference>
<feature type="domain" description="GHMP kinase N-terminal" evidence="16">
    <location>
        <begin position="70"/>
        <end position="154"/>
    </location>
</feature>